<keyword evidence="5" id="KW-0812">Transmembrane</keyword>
<dbReference type="InterPro" id="IPR017972">
    <property type="entry name" value="Cyt_P450_CS"/>
</dbReference>
<proteinExistence type="inferred from homology"/>
<dbReference type="PRINTS" id="PR00385">
    <property type="entry name" value="P450"/>
</dbReference>
<protein>
    <submittedName>
        <fullName evidence="6">Benzoate 4-monooxygenase cytochrome p450</fullName>
    </submittedName>
</protein>
<keyword evidence="5" id="KW-1133">Transmembrane helix</keyword>
<dbReference type="PANTHER" id="PTHR24305">
    <property type="entry name" value="CYTOCHROME P450"/>
    <property type="match status" value="1"/>
</dbReference>
<sequence length="504" mass="57315">MAASTSSIVVVFTFIVLLFIRQIVQYLTSPLKDVPGPFLAKFTNLWRLYNTYGGRPELRHRLLHEQYGPVIRLGPNCVSLADPKLIKTIYDTRGEFLKTDFYSVNDVKAGNVILQNIFGTRSNTYHTSQERLMHKHYTLASLKEFEPSVDATVLQFQKRLDKEFVETGNTCKIDHWVSFFAWDVIGQVTFSKTMGFLDSGQDVNDMIRTAEMALDYFATIGQMPWLDKFLDKNPIMRIGPPSFGAAASFCASQVIDRLSGTDKHDPEKQKDFLDYFIELKRQNPNVVDDNQIVSFLLINILAGADTIAIILRAIIYFVVRNPRVHKRVLQELKVAGITMPTSYDEAIKLPYLTAVISESMRMHPGVGLLLERLVPETGLALSDGRVLKRGTIVGMNAWVVHTNKEIFGQDAASFVPERWLRSDAESEEEYRLRVSSMRSADLTFGAGKRRCIGKHVALLEIYKVIPMLFLKYDMEFVDPTGDWKVQNSWFVRQTGMDIKLSVLS</sequence>
<keyword evidence="2 4" id="KW-0479">Metal-binding</keyword>
<evidence type="ECO:0000313" key="7">
    <source>
        <dbReference type="Proteomes" id="UP001629113"/>
    </source>
</evidence>
<comment type="cofactor">
    <cofactor evidence="1">
        <name>heme</name>
        <dbReference type="ChEBI" id="CHEBI:30413"/>
    </cofactor>
</comment>
<comment type="caution">
    <text evidence="6">The sequence shown here is derived from an EMBL/GenBank/DDBJ whole genome shotgun (WGS) entry which is preliminary data.</text>
</comment>
<dbReference type="PANTHER" id="PTHR24305:SF180">
    <property type="entry name" value="P450, PUTATIVE (EUROFUNG)-RELATED"/>
    <property type="match status" value="1"/>
</dbReference>
<evidence type="ECO:0000256" key="1">
    <source>
        <dbReference type="ARBA" id="ARBA00001971"/>
    </source>
</evidence>
<dbReference type="InterPro" id="IPR050121">
    <property type="entry name" value="Cytochrome_P450_monoxygenase"/>
</dbReference>
<evidence type="ECO:0000313" key="6">
    <source>
        <dbReference type="EMBL" id="KAL3426837.1"/>
    </source>
</evidence>
<dbReference type="PROSITE" id="PS00086">
    <property type="entry name" value="CYTOCHROME_P450"/>
    <property type="match status" value="1"/>
</dbReference>
<dbReference type="InterPro" id="IPR002401">
    <property type="entry name" value="Cyt_P450_E_grp-I"/>
</dbReference>
<dbReference type="PRINTS" id="PR00463">
    <property type="entry name" value="EP450I"/>
</dbReference>
<evidence type="ECO:0000256" key="4">
    <source>
        <dbReference type="RuleBase" id="RU000461"/>
    </source>
</evidence>
<keyword evidence="3 4" id="KW-0408">Iron</keyword>
<keyword evidence="4" id="KW-0349">Heme</keyword>
<feature type="transmembrane region" description="Helical" evidence="5">
    <location>
        <begin position="7"/>
        <end position="24"/>
    </location>
</feature>
<dbReference type="Gene3D" id="1.10.630.10">
    <property type="entry name" value="Cytochrome P450"/>
    <property type="match status" value="1"/>
</dbReference>
<gene>
    <name evidence="6" type="ORF">PVAG01_00346</name>
</gene>
<evidence type="ECO:0000256" key="2">
    <source>
        <dbReference type="ARBA" id="ARBA00022723"/>
    </source>
</evidence>
<dbReference type="Pfam" id="PF00067">
    <property type="entry name" value="p450"/>
    <property type="match status" value="1"/>
</dbReference>
<dbReference type="Proteomes" id="UP001629113">
    <property type="component" value="Unassembled WGS sequence"/>
</dbReference>
<dbReference type="InterPro" id="IPR001128">
    <property type="entry name" value="Cyt_P450"/>
</dbReference>
<keyword evidence="7" id="KW-1185">Reference proteome</keyword>
<comment type="similarity">
    <text evidence="4">Belongs to the cytochrome P450 family.</text>
</comment>
<reference evidence="6 7" key="1">
    <citation type="submission" date="2024-06" db="EMBL/GenBank/DDBJ databases">
        <title>Complete genome of Phlyctema vagabunda strain 19-DSS-EL-015.</title>
        <authorList>
            <person name="Fiorenzani C."/>
        </authorList>
    </citation>
    <scope>NUCLEOTIDE SEQUENCE [LARGE SCALE GENOMIC DNA]</scope>
    <source>
        <strain evidence="6 7">19-DSS-EL-015</strain>
    </source>
</reference>
<keyword evidence="4" id="KW-0503">Monooxygenase</keyword>
<evidence type="ECO:0000256" key="5">
    <source>
        <dbReference type="SAM" id="Phobius"/>
    </source>
</evidence>
<accession>A0ABR4PTZ7</accession>
<keyword evidence="5" id="KW-0472">Membrane</keyword>
<evidence type="ECO:0000256" key="3">
    <source>
        <dbReference type="ARBA" id="ARBA00023004"/>
    </source>
</evidence>
<organism evidence="6 7">
    <name type="scientific">Phlyctema vagabunda</name>
    <dbReference type="NCBI Taxonomy" id="108571"/>
    <lineage>
        <taxon>Eukaryota</taxon>
        <taxon>Fungi</taxon>
        <taxon>Dikarya</taxon>
        <taxon>Ascomycota</taxon>
        <taxon>Pezizomycotina</taxon>
        <taxon>Leotiomycetes</taxon>
        <taxon>Helotiales</taxon>
        <taxon>Dermateaceae</taxon>
        <taxon>Phlyctema</taxon>
    </lineage>
</organism>
<dbReference type="SUPFAM" id="SSF48264">
    <property type="entry name" value="Cytochrome P450"/>
    <property type="match status" value="1"/>
</dbReference>
<keyword evidence="4" id="KW-0560">Oxidoreductase</keyword>
<dbReference type="EMBL" id="JBFCZG010000001">
    <property type="protein sequence ID" value="KAL3426837.1"/>
    <property type="molecule type" value="Genomic_DNA"/>
</dbReference>
<dbReference type="CDD" id="cd11060">
    <property type="entry name" value="CYP57A1-like"/>
    <property type="match status" value="1"/>
</dbReference>
<dbReference type="InterPro" id="IPR036396">
    <property type="entry name" value="Cyt_P450_sf"/>
</dbReference>
<name>A0ABR4PTZ7_9HELO</name>